<comment type="similarity">
    <text evidence="2 10">Belongs to the TCP-1 chaperonin family.</text>
</comment>
<dbReference type="EMBL" id="JANAWD010000003">
    <property type="protein sequence ID" value="KAJ3492095.1"/>
    <property type="molecule type" value="Genomic_DNA"/>
</dbReference>
<name>A0AAD5VE52_9APHY</name>
<dbReference type="InterPro" id="IPR053374">
    <property type="entry name" value="TCP-1_chaperonin"/>
</dbReference>
<keyword evidence="7 10" id="KW-0067">ATP-binding</keyword>
<dbReference type="NCBIfam" id="NF041082">
    <property type="entry name" value="thermosome_alpha"/>
    <property type="match status" value="1"/>
</dbReference>
<comment type="subcellular location">
    <subcellularLocation>
        <location evidence="1">Cytoplasm</location>
    </subcellularLocation>
</comment>
<dbReference type="GO" id="GO:0140662">
    <property type="term" value="F:ATP-dependent protein folding chaperone"/>
    <property type="evidence" value="ECO:0007669"/>
    <property type="project" value="InterPro"/>
</dbReference>
<dbReference type="InterPro" id="IPR012715">
    <property type="entry name" value="Chap_CCT_alpha"/>
</dbReference>
<evidence type="ECO:0000256" key="10">
    <source>
        <dbReference type="RuleBase" id="RU004187"/>
    </source>
</evidence>
<dbReference type="AlphaFoldDB" id="A0AAD5VE52"/>
<proteinExistence type="inferred from homology"/>
<dbReference type="GO" id="GO:0016887">
    <property type="term" value="F:ATP hydrolysis activity"/>
    <property type="evidence" value="ECO:0007669"/>
    <property type="project" value="InterPro"/>
</dbReference>
<dbReference type="NCBIfam" id="TIGR02340">
    <property type="entry name" value="chap_CCT_alpha"/>
    <property type="match status" value="1"/>
</dbReference>
<dbReference type="GO" id="GO:0051082">
    <property type="term" value="F:unfolded protein binding"/>
    <property type="evidence" value="ECO:0007669"/>
    <property type="project" value="InterPro"/>
</dbReference>
<protein>
    <recommendedName>
        <fullName evidence="4">T-complex protein 1 subunit alpha</fullName>
    </recommendedName>
    <alternativeName>
        <fullName evidence="9">CCT-alpha</fullName>
    </alternativeName>
</protein>
<dbReference type="Gene3D" id="3.30.260.10">
    <property type="entry name" value="TCP-1-like chaperonin intermediate domain"/>
    <property type="match status" value="1"/>
</dbReference>
<dbReference type="SUPFAM" id="SSF52029">
    <property type="entry name" value="GroEL apical domain-like"/>
    <property type="match status" value="1"/>
</dbReference>
<comment type="caution">
    <text evidence="11">The sequence shown here is derived from an EMBL/GenBank/DDBJ whole genome shotgun (WGS) entry which is preliminary data.</text>
</comment>
<keyword evidence="5" id="KW-0963">Cytoplasm</keyword>
<dbReference type="InterPro" id="IPR002423">
    <property type="entry name" value="Cpn60/GroEL/TCP-1"/>
</dbReference>
<sequence>MFQRDSRAGVFLGGDRVSGQDIRDQNVLAAQTIANIVKSSLGPLGLDKMLVDNIGEVTISNDGATILSLLAVEHPAGRIFVELAQKQDREVGDGTTSVVLIAAELLRRANELVKQKIHPTTIITGYRLACREACKFMQDQLSVKVDALGREALINAAKTSMSSKIIGSDDDLFAPMAVDAMLAVRTINNRGDIKYPVKAVNVLKAHGRSARESLFVKGYALNCTVASQAMKTRITNAKIACLDINLQKARMQLGVQILIDDPSQLEDIRRRHFRESEITLERIRKILAAGANVVLTTKGIDDLCLKEFVEAGAMAVRRCRKEDLRRIAKATGGTLVSSLANLEGEESFESSYLGTAEEVVQERISDDELILIKGTKVVSSSSIVLRGANDYMLDEMERALHDTLSVIKRTLESGTVVPGGGAVESALSIYLENFATTLGSREQLAIAEFASALLVIPKTLAVNAAKDSTDLVAKLRAYHNAAQNAPAGDPKKALLRYGLDLLNGEVRDNVTAGVLEPTVSKVRSLKSAFEAAVSLLRIDDAIQCAPEPKPEDPHGH</sequence>
<evidence type="ECO:0000313" key="11">
    <source>
        <dbReference type="EMBL" id="KAJ3492095.1"/>
    </source>
</evidence>
<dbReference type="SUPFAM" id="SSF48592">
    <property type="entry name" value="GroEL equatorial domain-like"/>
    <property type="match status" value="1"/>
</dbReference>
<dbReference type="PROSITE" id="PS00751">
    <property type="entry name" value="TCP1_2"/>
    <property type="match status" value="1"/>
</dbReference>
<evidence type="ECO:0000256" key="7">
    <source>
        <dbReference type="ARBA" id="ARBA00022840"/>
    </source>
</evidence>
<dbReference type="Gene3D" id="1.10.560.10">
    <property type="entry name" value="GroEL-like equatorial domain"/>
    <property type="match status" value="1"/>
</dbReference>
<accession>A0AAD5VE52</accession>
<dbReference type="InterPro" id="IPR054827">
    <property type="entry name" value="thermosome_alpha"/>
</dbReference>
<evidence type="ECO:0000256" key="6">
    <source>
        <dbReference type="ARBA" id="ARBA00022741"/>
    </source>
</evidence>
<keyword evidence="12" id="KW-1185">Reference proteome</keyword>
<dbReference type="PANTHER" id="PTHR11353">
    <property type="entry name" value="CHAPERONIN"/>
    <property type="match status" value="1"/>
</dbReference>
<gene>
    <name evidence="11" type="ORF">NLI96_g238</name>
</gene>
<keyword evidence="6 10" id="KW-0547">Nucleotide-binding</keyword>
<dbReference type="GO" id="GO:0005524">
    <property type="term" value="F:ATP binding"/>
    <property type="evidence" value="ECO:0007669"/>
    <property type="project" value="UniProtKB-KW"/>
</dbReference>
<organism evidence="11 12">
    <name type="scientific">Meripilus lineatus</name>
    <dbReference type="NCBI Taxonomy" id="2056292"/>
    <lineage>
        <taxon>Eukaryota</taxon>
        <taxon>Fungi</taxon>
        <taxon>Dikarya</taxon>
        <taxon>Basidiomycota</taxon>
        <taxon>Agaricomycotina</taxon>
        <taxon>Agaricomycetes</taxon>
        <taxon>Polyporales</taxon>
        <taxon>Meripilaceae</taxon>
        <taxon>Meripilus</taxon>
    </lineage>
</organism>
<dbReference type="PROSITE" id="PS00750">
    <property type="entry name" value="TCP1_1"/>
    <property type="match status" value="1"/>
</dbReference>
<evidence type="ECO:0000256" key="8">
    <source>
        <dbReference type="ARBA" id="ARBA00023186"/>
    </source>
</evidence>
<dbReference type="GO" id="GO:0005832">
    <property type="term" value="C:chaperonin-containing T-complex"/>
    <property type="evidence" value="ECO:0007669"/>
    <property type="project" value="UniProtKB-ARBA"/>
</dbReference>
<reference evidence="11" key="1">
    <citation type="submission" date="2022-07" db="EMBL/GenBank/DDBJ databases">
        <title>Genome Sequence of Physisporinus lineatus.</title>
        <authorList>
            <person name="Buettner E."/>
        </authorList>
    </citation>
    <scope>NUCLEOTIDE SEQUENCE</scope>
    <source>
        <strain evidence="11">VT162</strain>
    </source>
</reference>
<dbReference type="FunFam" id="3.50.7.10:FF:000009">
    <property type="entry name" value="T-complex protein 1 subunit alpha"/>
    <property type="match status" value="1"/>
</dbReference>
<dbReference type="PRINTS" id="PR00304">
    <property type="entry name" value="TCOMPLEXTCP1"/>
</dbReference>
<dbReference type="PROSITE" id="PS00995">
    <property type="entry name" value="TCP1_3"/>
    <property type="match status" value="1"/>
</dbReference>
<dbReference type="InterPro" id="IPR027410">
    <property type="entry name" value="TCP-1-like_intermed_sf"/>
</dbReference>
<keyword evidence="8 10" id="KW-0143">Chaperone</keyword>
<dbReference type="CDD" id="cd03335">
    <property type="entry name" value="TCP1_alpha"/>
    <property type="match status" value="1"/>
</dbReference>
<dbReference type="InterPro" id="IPR027413">
    <property type="entry name" value="GROEL-like_equatorial_sf"/>
</dbReference>
<dbReference type="Gene3D" id="3.50.7.10">
    <property type="entry name" value="GroEL"/>
    <property type="match status" value="1"/>
</dbReference>
<dbReference type="InterPro" id="IPR002194">
    <property type="entry name" value="Chaperonin_TCP-1_CS"/>
</dbReference>
<evidence type="ECO:0000256" key="3">
    <source>
        <dbReference type="ARBA" id="ARBA00011531"/>
    </source>
</evidence>
<dbReference type="NCBIfam" id="NF041083">
    <property type="entry name" value="thermosome_beta"/>
    <property type="match status" value="1"/>
</dbReference>
<comment type="subunit">
    <text evidence="3">Heterooligomeric complex of about 850 to 900 kDa that forms two stacked rings, 12 to 16 nm in diameter.</text>
</comment>
<evidence type="ECO:0000256" key="2">
    <source>
        <dbReference type="ARBA" id="ARBA00008020"/>
    </source>
</evidence>
<dbReference type="Proteomes" id="UP001212997">
    <property type="component" value="Unassembled WGS sequence"/>
</dbReference>
<evidence type="ECO:0000256" key="4">
    <source>
        <dbReference type="ARBA" id="ARBA00014424"/>
    </source>
</evidence>
<dbReference type="SUPFAM" id="SSF54849">
    <property type="entry name" value="GroEL-intermediate domain like"/>
    <property type="match status" value="1"/>
</dbReference>
<dbReference type="InterPro" id="IPR027409">
    <property type="entry name" value="GroEL-like_apical_dom_sf"/>
</dbReference>
<evidence type="ECO:0000256" key="9">
    <source>
        <dbReference type="ARBA" id="ARBA00030049"/>
    </source>
</evidence>
<dbReference type="Pfam" id="PF00118">
    <property type="entry name" value="Cpn60_TCP1"/>
    <property type="match status" value="1"/>
</dbReference>
<dbReference type="InterPro" id="IPR017998">
    <property type="entry name" value="Chaperone_TCP-1"/>
</dbReference>
<evidence type="ECO:0000256" key="1">
    <source>
        <dbReference type="ARBA" id="ARBA00004496"/>
    </source>
</evidence>
<evidence type="ECO:0000256" key="5">
    <source>
        <dbReference type="ARBA" id="ARBA00022490"/>
    </source>
</evidence>
<evidence type="ECO:0000313" key="12">
    <source>
        <dbReference type="Proteomes" id="UP001212997"/>
    </source>
</evidence>